<keyword evidence="1" id="KW-1133">Transmembrane helix</keyword>
<dbReference type="EMBL" id="FNAF01000004">
    <property type="protein sequence ID" value="SDD59349.1"/>
    <property type="molecule type" value="Genomic_DNA"/>
</dbReference>
<organism evidence="3 4">
    <name type="scientific">Peptococcus niger</name>
    <dbReference type="NCBI Taxonomy" id="2741"/>
    <lineage>
        <taxon>Bacteria</taxon>
        <taxon>Bacillati</taxon>
        <taxon>Bacillota</taxon>
        <taxon>Clostridia</taxon>
        <taxon>Eubacteriales</taxon>
        <taxon>Peptococcaceae</taxon>
        <taxon>Peptococcus</taxon>
    </lineage>
</organism>
<evidence type="ECO:0000313" key="3">
    <source>
        <dbReference type="EMBL" id="SDD59349.1"/>
    </source>
</evidence>
<dbReference type="InterPro" id="IPR007921">
    <property type="entry name" value="CHAP_dom"/>
</dbReference>
<name>A0A1G6W0L2_PEPNI</name>
<dbReference type="Gene3D" id="3.90.1720.10">
    <property type="entry name" value="endopeptidase domain like (from Nostoc punctiforme)"/>
    <property type="match status" value="1"/>
</dbReference>
<evidence type="ECO:0000313" key="4">
    <source>
        <dbReference type="Proteomes" id="UP000198995"/>
    </source>
</evidence>
<dbReference type="OrthoDB" id="1776966at2"/>
<dbReference type="SUPFAM" id="SSF54001">
    <property type="entry name" value="Cysteine proteinases"/>
    <property type="match status" value="1"/>
</dbReference>
<gene>
    <name evidence="3" type="ORF">SAMN04489866_104196</name>
</gene>
<reference evidence="3 4" key="1">
    <citation type="submission" date="2016-10" db="EMBL/GenBank/DDBJ databases">
        <authorList>
            <person name="de Groot N.N."/>
        </authorList>
    </citation>
    <scope>NUCLEOTIDE SEQUENCE [LARGE SCALE GENOMIC DNA]</scope>
    <source>
        <strain evidence="3 4">DSM 20475</strain>
    </source>
</reference>
<evidence type="ECO:0000256" key="1">
    <source>
        <dbReference type="SAM" id="Phobius"/>
    </source>
</evidence>
<dbReference type="InterPro" id="IPR038765">
    <property type="entry name" value="Papain-like_cys_pep_sf"/>
</dbReference>
<accession>A0A1G6W0L2</accession>
<protein>
    <submittedName>
        <fullName evidence="3">CHAP domain-containing protein</fullName>
    </submittedName>
</protein>
<dbReference type="RefSeq" id="WP_091791654.1">
    <property type="nucleotide sequence ID" value="NZ_FNAF01000004.1"/>
</dbReference>
<dbReference type="STRING" id="2741.SAMN04489866_104196"/>
<keyword evidence="4" id="KW-1185">Reference proteome</keyword>
<dbReference type="Pfam" id="PF05257">
    <property type="entry name" value="CHAP"/>
    <property type="match status" value="1"/>
</dbReference>
<dbReference type="Proteomes" id="UP000198995">
    <property type="component" value="Unassembled WGS sequence"/>
</dbReference>
<evidence type="ECO:0000259" key="2">
    <source>
        <dbReference type="PROSITE" id="PS50911"/>
    </source>
</evidence>
<dbReference type="AlphaFoldDB" id="A0A1G6W0L2"/>
<dbReference type="PROSITE" id="PS50911">
    <property type="entry name" value="CHAP"/>
    <property type="match status" value="1"/>
</dbReference>
<keyword evidence="1" id="KW-0812">Transmembrane</keyword>
<sequence length="576" mass="63241">MSQQDQNLADSTREDARQVKGAVNMGKNTAKGAKKLFGAQKAGQAALSKGAGALGGPLGIFLTSKTARKAIAFALACFLALIVLFLYALPSSGYEAAQSYFEVYAEEYQAQVYSSTGNVKIAKITEGVKMGATIAKDIFSKALQGNDDKVDPQSKDGLELQVAYNEKAQKDTLKKKMEVCRKKVDKRGDDIKEAIDNHEGAIKETIKSKVSEKGNYDEINVNLNVNKYNLSDIGSAAVCGLYMVGEAGSLEQVRLSSLAKWLGYYGEESEQKRTTSFDVYGVPCKVKTWSGTYLPEYLLEQKKQEKYTYRNYFREKNKGLPKKERKYTMINYAALSGAATDLIVKVKVPKPEEWDITTYAVTDDEGNSKTVAEVNVNIDVTPRELPEIADLMGLWIGHLKEDQTEMISKLSVNMVGSSGFGMDMGEYGFLSGECIPSVVKGYDPLNRGGALQCTAHVFNRVYQVTGKSINLVMGNGGEWAAHAASYGMKVNRSHPFPGAAMCMPGEVAVYTAGGSYVNPGRYGHVAFVEKVDDDGNVYTTEWWGSQANGVIHYEKYTPQEAAKCYYIDVIDYVNNR</sequence>
<keyword evidence="1" id="KW-0472">Membrane</keyword>
<feature type="transmembrane region" description="Helical" evidence="1">
    <location>
        <begin position="70"/>
        <end position="89"/>
    </location>
</feature>
<feature type="domain" description="Peptidase C51" evidence="2">
    <location>
        <begin position="428"/>
        <end position="568"/>
    </location>
</feature>
<proteinExistence type="predicted"/>